<dbReference type="Pfam" id="PF05699">
    <property type="entry name" value="Dimer_Tnp_hAT"/>
    <property type="match status" value="1"/>
</dbReference>
<dbReference type="InterPro" id="IPR052035">
    <property type="entry name" value="ZnF_BED_domain_contain"/>
</dbReference>
<evidence type="ECO:0000256" key="5">
    <source>
        <dbReference type="ARBA" id="ARBA00023125"/>
    </source>
</evidence>
<dbReference type="InterPro" id="IPR025525">
    <property type="entry name" value="hAT-like_transposase_RNase-H"/>
</dbReference>
<dbReference type="EMBL" id="OZ075133">
    <property type="protein sequence ID" value="CAL4988148.1"/>
    <property type="molecule type" value="Genomic_DNA"/>
</dbReference>
<keyword evidence="4" id="KW-0862">Zinc</keyword>
<dbReference type="AlphaFoldDB" id="A0ABC9B1H7"/>
<gene>
    <name evidence="10" type="ORF">URODEC1_LOCUS59117</name>
</gene>
<feature type="region of interest" description="Disordered" evidence="7">
    <location>
        <begin position="1"/>
        <end position="25"/>
    </location>
</feature>
<dbReference type="GO" id="GO:0005634">
    <property type="term" value="C:nucleus"/>
    <property type="evidence" value="ECO:0007669"/>
    <property type="project" value="UniProtKB-SubCell"/>
</dbReference>
<comment type="subcellular location">
    <subcellularLocation>
        <location evidence="1">Nucleus</location>
    </subcellularLocation>
</comment>
<evidence type="ECO:0000259" key="8">
    <source>
        <dbReference type="Pfam" id="PF05699"/>
    </source>
</evidence>
<evidence type="ECO:0000256" key="1">
    <source>
        <dbReference type="ARBA" id="ARBA00004123"/>
    </source>
</evidence>
<protein>
    <recommendedName>
        <fullName evidence="12">Transposase</fullName>
    </recommendedName>
</protein>
<evidence type="ECO:0008006" key="12">
    <source>
        <dbReference type="Google" id="ProtNLM"/>
    </source>
</evidence>
<keyword evidence="2" id="KW-0479">Metal-binding</keyword>
<feature type="compositionally biased region" description="Basic and acidic residues" evidence="7">
    <location>
        <begin position="12"/>
        <end position="25"/>
    </location>
</feature>
<evidence type="ECO:0000256" key="2">
    <source>
        <dbReference type="ARBA" id="ARBA00022723"/>
    </source>
</evidence>
<keyword evidence="11" id="KW-1185">Reference proteome</keyword>
<dbReference type="InterPro" id="IPR008906">
    <property type="entry name" value="HATC_C_dom"/>
</dbReference>
<keyword evidence="6" id="KW-0539">Nucleus</keyword>
<evidence type="ECO:0000313" key="11">
    <source>
        <dbReference type="Proteomes" id="UP001497457"/>
    </source>
</evidence>
<dbReference type="GO" id="GO:0003677">
    <property type="term" value="F:DNA binding"/>
    <property type="evidence" value="ECO:0007669"/>
    <property type="project" value="UniProtKB-KW"/>
</dbReference>
<accession>A0ABC9B1H7</accession>
<dbReference type="Proteomes" id="UP001497457">
    <property type="component" value="Chromosome 23rd"/>
</dbReference>
<evidence type="ECO:0000259" key="9">
    <source>
        <dbReference type="Pfam" id="PF14372"/>
    </source>
</evidence>
<dbReference type="InterPro" id="IPR012337">
    <property type="entry name" value="RNaseH-like_sf"/>
</dbReference>
<sequence length="627" mass="71287">MKHGPRAISTKKNVDGQASEKRQKKSDIWQGFSVLKQDAGCANSGKRCASLLGPFDSDFEHNGVPNFDDARRYLAMTIISTGQSLSLVEGYGFQHFIHGLNPQFTLSRASLDRDVMDLYEREKDTLRHIISEASGGLSFAVDKWRSKETGDNYNDDIYLCVTACFVDADWKLQRRVVGFKIMEFPDDAMSIAETVALCLSELMVDKKVISISLDKDTLDNVYYETSMADSLKTAMHDKCRLLCCGELCQVQCCTDILNSVVQAGLELISDIIGKIRHGIHYITYSATTQNAFYQSAEDICHLDVTMKLRADLVVTWDSTYKMHGCALYYRDALSHFASTDETFLSEFHLSEEEWNKVAIMEKFLKPVYDITHTFISTKCKTANLYFLGVYKVYRLLKVTKKHKNFMTSMVKDMKVKFGKYWSEYSLILACAAALDPRYKLNLVGYCFRKVHGDAVASKHIDRVVTFLHRLFADYKKSSCSSSVGSNVVEYHAKDDLFDDYIRQGQISELDWYLKSPTMDLNSDLDILEFWSGMSKCYPELANMARDILAIPMSTVASKSAFTTGEKVMNPRRCSLNPGILEMFISLHDWTCPKDRNGIPVSAIEQYYTDEDEEDMPVSDDDQDKESM</sequence>
<keyword evidence="3" id="KW-0863">Zinc-finger</keyword>
<evidence type="ECO:0000256" key="7">
    <source>
        <dbReference type="SAM" id="MobiDB-lite"/>
    </source>
</evidence>
<evidence type="ECO:0000256" key="3">
    <source>
        <dbReference type="ARBA" id="ARBA00022771"/>
    </source>
</evidence>
<dbReference type="PANTHER" id="PTHR46481:SF10">
    <property type="entry name" value="ZINC FINGER BED DOMAIN-CONTAINING PROTEIN 39"/>
    <property type="match status" value="1"/>
</dbReference>
<proteinExistence type="predicted"/>
<feature type="domain" description="hAT-like transposase RNase-H fold" evidence="9">
    <location>
        <begin position="377"/>
        <end position="474"/>
    </location>
</feature>
<feature type="domain" description="HAT C-terminal dimerisation" evidence="8">
    <location>
        <begin position="508"/>
        <end position="589"/>
    </location>
</feature>
<dbReference type="PANTHER" id="PTHR46481">
    <property type="entry name" value="ZINC FINGER BED DOMAIN-CONTAINING PROTEIN 4"/>
    <property type="match status" value="1"/>
</dbReference>
<dbReference type="SUPFAM" id="SSF53098">
    <property type="entry name" value="Ribonuclease H-like"/>
    <property type="match status" value="1"/>
</dbReference>
<evidence type="ECO:0000256" key="6">
    <source>
        <dbReference type="ARBA" id="ARBA00023242"/>
    </source>
</evidence>
<name>A0ABC9B1H7_9POAL</name>
<reference evidence="10 11" key="2">
    <citation type="submission" date="2024-10" db="EMBL/GenBank/DDBJ databases">
        <authorList>
            <person name="Ryan C."/>
        </authorList>
    </citation>
    <scope>NUCLEOTIDE SEQUENCE [LARGE SCALE GENOMIC DNA]</scope>
</reference>
<dbReference type="Pfam" id="PF14372">
    <property type="entry name" value="hAT-like_RNase-H"/>
    <property type="match status" value="1"/>
</dbReference>
<organism evidence="10 11">
    <name type="scientific">Urochloa decumbens</name>
    <dbReference type="NCBI Taxonomy" id="240449"/>
    <lineage>
        <taxon>Eukaryota</taxon>
        <taxon>Viridiplantae</taxon>
        <taxon>Streptophyta</taxon>
        <taxon>Embryophyta</taxon>
        <taxon>Tracheophyta</taxon>
        <taxon>Spermatophyta</taxon>
        <taxon>Magnoliopsida</taxon>
        <taxon>Liliopsida</taxon>
        <taxon>Poales</taxon>
        <taxon>Poaceae</taxon>
        <taxon>PACMAD clade</taxon>
        <taxon>Panicoideae</taxon>
        <taxon>Panicodae</taxon>
        <taxon>Paniceae</taxon>
        <taxon>Melinidinae</taxon>
        <taxon>Urochloa</taxon>
    </lineage>
</organism>
<dbReference type="GO" id="GO:0008270">
    <property type="term" value="F:zinc ion binding"/>
    <property type="evidence" value="ECO:0007669"/>
    <property type="project" value="UniProtKB-KW"/>
</dbReference>
<evidence type="ECO:0000313" key="10">
    <source>
        <dbReference type="EMBL" id="CAL4988148.1"/>
    </source>
</evidence>
<keyword evidence="5" id="KW-0238">DNA-binding</keyword>
<feature type="region of interest" description="Disordered" evidence="7">
    <location>
        <begin position="607"/>
        <end position="627"/>
    </location>
</feature>
<evidence type="ECO:0000256" key="4">
    <source>
        <dbReference type="ARBA" id="ARBA00022833"/>
    </source>
</evidence>
<reference evidence="11" key="1">
    <citation type="submission" date="2024-06" db="EMBL/GenBank/DDBJ databases">
        <authorList>
            <person name="Ryan C."/>
        </authorList>
    </citation>
    <scope>NUCLEOTIDE SEQUENCE [LARGE SCALE GENOMIC DNA]</scope>
</reference>